<dbReference type="SUPFAM" id="SSF51735">
    <property type="entry name" value="NAD(P)-binding Rossmann-fold domains"/>
    <property type="match status" value="1"/>
</dbReference>
<accession>A0ABM1F7V6</accession>
<evidence type="ECO:0000256" key="3">
    <source>
        <dbReference type="ARBA" id="ARBA00048508"/>
    </source>
</evidence>
<dbReference type="PANTHER" id="PTHR42879:SF2">
    <property type="entry name" value="3-OXOACYL-[ACYL-CARRIER-PROTEIN] REDUCTASE FABG"/>
    <property type="match status" value="1"/>
</dbReference>
<organism evidence="4 5">
    <name type="scientific">Priapulus caudatus</name>
    <name type="common">Priapulid worm</name>
    <dbReference type="NCBI Taxonomy" id="37621"/>
    <lineage>
        <taxon>Eukaryota</taxon>
        <taxon>Metazoa</taxon>
        <taxon>Ecdysozoa</taxon>
        <taxon>Scalidophora</taxon>
        <taxon>Priapulida</taxon>
        <taxon>Priapulimorpha</taxon>
        <taxon>Priapulimorphida</taxon>
        <taxon>Priapulidae</taxon>
        <taxon>Priapulus</taxon>
    </lineage>
</organism>
<evidence type="ECO:0000256" key="2">
    <source>
        <dbReference type="ARBA" id="ARBA00012948"/>
    </source>
</evidence>
<dbReference type="EC" id="1.1.1.100" evidence="2"/>
<feature type="non-terminal residue" evidence="5">
    <location>
        <position position="72"/>
    </location>
</feature>
<dbReference type="InterPro" id="IPR036291">
    <property type="entry name" value="NAD(P)-bd_dom_sf"/>
</dbReference>
<dbReference type="RefSeq" id="XP_014680527.1">
    <property type="nucleotide sequence ID" value="XM_014825041.1"/>
</dbReference>
<reference evidence="5" key="1">
    <citation type="submission" date="2025-08" db="UniProtKB">
        <authorList>
            <consortium name="RefSeq"/>
        </authorList>
    </citation>
    <scope>IDENTIFICATION</scope>
</reference>
<dbReference type="GeneID" id="106820531"/>
<protein>
    <recommendedName>
        <fullName evidence="2">3-oxoacyl-[acyl-carrier-protein] reductase</fullName>
        <ecNumber evidence="2">1.1.1.100</ecNumber>
    </recommendedName>
</protein>
<sequence length="72" mass="7601">MLNVADDDSIASVMKTISNDFGAIAILVNNAGFIDTDMTKALSEEQCNAMLAGIPLGRLGEPEDIANTVLFL</sequence>
<dbReference type="Proteomes" id="UP000695022">
    <property type="component" value="Unplaced"/>
</dbReference>
<name>A0ABM1F7V6_PRICU</name>
<evidence type="ECO:0000313" key="4">
    <source>
        <dbReference type="Proteomes" id="UP000695022"/>
    </source>
</evidence>
<evidence type="ECO:0000313" key="5">
    <source>
        <dbReference type="RefSeq" id="XP_014680527.1"/>
    </source>
</evidence>
<dbReference type="PRINTS" id="PR00081">
    <property type="entry name" value="GDHRDH"/>
</dbReference>
<gene>
    <name evidence="5" type="primary">LOC106820531</name>
</gene>
<proteinExistence type="inferred from homology"/>
<dbReference type="InterPro" id="IPR002347">
    <property type="entry name" value="SDR_fam"/>
</dbReference>
<dbReference type="Pfam" id="PF13561">
    <property type="entry name" value="adh_short_C2"/>
    <property type="match status" value="1"/>
</dbReference>
<dbReference type="Gene3D" id="3.40.50.720">
    <property type="entry name" value="NAD(P)-binding Rossmann-like Domain"/>
    <property type="match status" value="2"/>
</dbReference>
<evidence type="ECO:0000256" key="1">
    <source>
        <dbReference type="ARBA" id="ARBA00006484"/>
    </source>
</evidence>
<keyword evidence="4" id="KW-1185">Reference proteome</keyword>
<dbReference type="PANTHER" id="PTHR42879">
    <property type="entry name" value="3-OXOACYL-(ACYL-CARRIER-PROTEIN) REDUCTASE"/>
    <property type="match status" value="1"/>
</dbReference>
<comment type="catalytic activity">
    <reaction evidence="3">
        <text>a (3R)-hydroxyacyl-[ACP] + NADP(+) = a 3-oxoacyl-[ACP] + NADPH + H(+)</text>
        <dbReference type="Rhea" id="RHEA:17397"/>
        <dbReference type="Rhea" id="RHEA-COMP:9916"/>
        <dbReference type="Rhea" id="RHEA-COMP:9945"/>
        <dbReference type="ChEBI" id="CHEBI:15378"/>
        <dbReference type="ChEBI" id="CHEBI:57783"/>
        <dbReference type="ChEBI" id="CHEBI:58349"/>
        <dbReference type="ChEBI" id="CHEBI:78776"/>
        <dbReference type="ChEBI" id="CHEBI:78827"/>
        <dbReference type="EC" id="1.1.1.100"/>
    </reaction>
</comment>
<dbReference type="InterPro" id="IPR050259">
    <property type="entry name" value="SDR"/>
</dbReference>
<comment type="similarity">
    <text evidence="1">Belongs to the short-chain dehydrogenases/reductases (SDR) family.</text>
</comment>